<feature type="domain" description="YgjP-like metallopeptidase" evidence="1">
    <location>
        <begin position="28"/>
        <end position="236"/>
    </location>
</feature>
<name>A0A564ZEQ2_9BACT</name>
<dbReference type="Gene3D" id="3.30.2010.10">
    <property type="entry name" value="Metalloproteases ('zincins'), catalytic domain"/>
    <property type="match status" value="1"/>
</dbReference>
<dbReference type="AlphaFoldDB" id="A0A564ZEQ2"/>
<dbReference type="Proteomes" id="UP000334340">
    <property type="component" value="Unassembled WGS sequence"/>
</dbReference>
<proteinExistence type="predicted"/>
<dbReference type="InterPro" id="IPR053136">
    <property type="entry name" value="UTP_pyrophosphatase-like"/>
</dbReference>
<dbReference type="InterPro" id="IPR002725">
    <property type="entry name" value="YgjP-like_metallopeptidase"/>
</dbReference>
<evidence type="ECO:0000259" key="1">
    <source>
        <dbReference type="Pfam" id="PF01863"/>
    </source>
</evidence>
<dbReference type="Pfam" id="PF01863">
    <property type="entry name" value="YgjP-like"/>
    <property type="match status" value="1"/>
</dbReference>
<protein>
    <recommendedName>
        <fullName evidence="1">YgjP-like metallopeptidase domain-containing protein</fullName>
    </recommendedName>
</protein>
<dbReference type="EMBL" id="CABIKM010000001">
    <property type="protein sequence ID" value="VUZ83740.1"/>
    <property type="molecule type" value="Genomic_DNA"/>
</dbReference>
<organism evidence="2 3">
    <name type="scientific">Candidatus Methylomirabilis lanthanidiphila</name>
    <dbReference type="NCBI Taxonomy" id="2211376"/>
    <lineage>
        <taxon>Bacteria</taxon>
        <taxon>Candidatus Methylomirabilota</taxon>
        <taxon>Candidatus Methylomirabilia</taxon>
        <taxon>Candidatus Methylomirabilales</taxon>
        <taxon>Candidatus Methylomirabilaceae</taxon>
        <taxon>Candidatus Methylomirabilis</taxon>
    </lineage>
</organism>
<accession>A0A564ZEQ2</accession>
<gene>
    <name evidence="2" type="ORF">MELA_00093</name>
</gene>
<evidence type="ECO:0000313" key="2">
    <source>
        <dbReference type="EMBL" id="VUZ83740.1"/>
    </source>
</evidence>
<reference evidence="2 3" key="1">
    <citation type="submission" date="2019-07" db="EMBL/GenBank/DDBJ databases">
        <authorList>
            <person name="Cremers G."/>
        </authorList>
    </citation>
    <scope>NUCLEOTIDE SEQUENCE [LARGE SCALE GENOMIC DNA]</scope>
</reference>
<dbReference type="CDD" id="cd07344">
    <property type="entry name" value="M48_yhfN_like"/>
    <property type="match status" value="1"/>
</dbReference>
<keyword evidence="3" id="KW-1185">Reference proteome</keyword>
<evidence type="ECO:0000313" key="3">
    <source>
        <dbReference type="Proteomes" id="UP000334340"/>
    </source>
</evidence>
<dbReference type="PANTHER" id="PTHR30399">
    <property type="entry name" value="UNCHARACTERIZED PROTEIN YGJP"/>
    <property type="match status" value="1"/>
</dbReference>
<dbReference type="PANTHER" id="PTHR30399:SF1">
    <property type="entry name" value="UTP PYROPHOSPHATASE"/>
    <property type="match status" value="1"/>
</dbReference>
<sequence>MPETARQTVVVEYGSHRISVLLRFEERKRLSISVHPDGSVTALAPADRPPSEVLSHLKRRRSWIAKQRRHYEVYQPLPEEKRFISGETHLYLGRHYRLRVRCSPHADVRLIGRYLNVSVLTPDKPANVRAALDGWYRTRAEPIYRDRMERCLEEAPSLRRLNPALRIRAMKRRWGSCSRAGTITLSTEAIKTPLHCIEYVIMHELCHLRIHDHGPAFFRLLSHVMPDWERRKARLDAVVLR</sequence>